<name>A0AAU9TD73_EUPED</name>
<sequence>MSAELARDWFDFLRELVHSGRSPRLFKKKFCKPSLPSLHMRDDSLAPCAKPSFRWTSISRVGLMAFLR</sequence>
<comment type="caution">
    <text evidence="1">The sequence shown here is derived from an EMBL/GenBank/DDBJ whole genome shotgun (WGS) entry which is preliminary data.</text>
</comment>
<dbReference type="Proteomes" id="UP001153954">
    <property type="component" value="Unassembled WGS sequence"/>
</dbReference>
<evidence type="ECO:0000313" key="1">
    <source>
        <dbReference type="EMBL" id="CAH2085579.1"/>
    </source>
</evidence>
<evidence type="ECO:0008006" key="3">
    <source>
        <dbReference type="Google" id="ProtNLM"/>
    </source>
</evidence>
<protein>
    <recommendedName>
        <fullName evidence="3">PH domain-containing protein</fullName>
    </recommendedName>
</protein>
<dbReference type="EMBL" id="CAKOGL010000004">
    <property type="protein sequence ID" value="CAH2085579.1"/>
    <property type="molecule type" value="Genomic_DNA"/>
</dbReference>
<accession>A0AAU9TD73</accession>
<evidence type="ECO:0000313" key="2">
    <source>
        <dbReference type="Proteomes" id="UP001153954"/>
    </source>
</evidence>
<proteinExistence type="predicted"/>
<dbReference type="AlphaFoldDB" id="A0AAU9TD73"/>
<organism evidence="1 2">
    <name type="scientific">Euphydryas editha</name>
    <name type="common">Edith's checkerspot</name>
    <dbReference type="NCBI Taxonomy" id="104508"/>
    <lineage>
        <taxon>Eukaryota</taxon>
        <taxon>Metazoa</taxon>
        <taxon>Ecdysozoa</taxon>
        <taxon>Arthropoda</taxon>
        <taxon>Hexapoda</taxon>
        <taxon>Insecta</taxon>
        <taxon>Pterygota</taxon>
        <taxon>Neoptera</taxon>
        <taxon>Endopterygota</taxon>
        <taxon>Lepidoptera</taxon>
        <taxon>Glossata</taxon>
        <taxon>Ditrysia</taxon>
        <taxon>Papilionoidea</taxon>
        <taxon>Nymphalidae</taxon>
        <taxon>Nymphalinae</taxon>
        <taxon>Euphydryas</taxon>
    </lineage>
</organism>
<keyword evidence="2" id="KW-1185">Reference proteome</keyword>
<reference evidence="1" key="1">
    <citation type="submission" date="2022-03" db="EMBL/GenBank/DDBJ databases">
        <authorList>
            <person name="Tunstrom K."/>
        </authorList>
    </citation>
    <scope>NUCLEOTIDE SEQUENCE</scope>
</reference>
<gene>
    <name evidence="1" type="ORF">EEDITHA_LOCUS2036</name>
</gene>